<dbReference type="KEGG" id="lmq:LMM7_2266"/>
<name>A0A0E0UY65_LISMM</name>
<keyword evidence="1" id="KW-0010">Activator</keyword>
<evidence type="ECO:0000313" key="2">
    <source>
        <dbReference type="EMBL" id="AEH93271.1"/>
    </source>
</evidence>
<accession>A0A0E0UY65</accession>
<organism evidence="2 3">
    <name type="scientific">Listeria monocytogenes serotype 4a (strain M7)</name>
    <dbReference type="NCBI Taxonomy" id="1030009"/>
    <lineage>
        <taxon>Bacteria</taxon>
        <taxon>Bacillati</taxon>
        <taxon>Bacillota</taxon>
        <taxon>Bacilli</taxon>
        <taxon>Bacillales</taxon>
        <taxon>Listeriaceae</taxon>
        <taxon>Listeria</taxon>
    </lineage>
</organism>
<proteinExistence type="predicted"/>
<dbReference type="Gene3D" id="2.60.120.10">
    <property type="entry name" value="Jelly Rolls"/>
    <property type="match status" value="1"/>
</dbReference>
<dbReference type="GeneID" id="86845618"/>
<dbReference type="InterPro" id="IPR018490">
    <property type="entry name" value="cNMP-bd_dom_sf"/>
</dbReference>
<dbReference type="AlphaFoldDB" id="A0A0E0UY65"/>
<dbReference type="Proteomes" id="UP000000486">
    <property type="component" value="Chromosome"/>
</dbReference>
<dbReference type="SUPFAM" id="SSF46785">
    <property type="entry name" value="Winged helix' DNA-binding domain"/>
    <property type="match status" value="1"/>
</dbReference>
<sequence length="231" mass="26539">MNTLEKRQHEILTNPLHFCKKSGDFAKHSMSIKLSKNELFDVDFVTGIYFVEKGIVMKGTQIDDYIGYDQLLKHGDVCNFSSFMSSDLKRNIGAKLLSPSSSVITAVDRDFFIFMVEKHISIEEFMLYQSKKEIMVLQRRCLLNTLKVKDRVKHVIAAIGYEYGISNGDNIQIPQELSTTFLSKFMGITREYLSLTLSELKKEGYLLNTKIPVVINVEKLFNEIPYESLIL</sequence>
<evidence type="ECO:0000313" key="3">
    <source>
        <dbReference type="Proteomes" id="UP000000486"/>
    </source>
</evidence>
<dbReference type="SUPFAM" id="SSF51206">
    <property type="entry name" value="cAMP-binding domain-like"/>
    <property type="match status" value="1"/>
</dbReference>
<reference evidence="2 3" key="1">
    <citation type="journal article" date="2011" name="J. Bacteriol.">
        <title>Genome sequence of the nonpathogenic Listeria monocytogenes serovar 4a strain M7.</title>
        <authorList>
            <person name="Chen J."/>
            <person name="Xia Y."/>
            <person name="Cheng C."/>
            <person name="Fang C."/>
            <person name="Shan Y."/>
            <person name="Jin G."/>
            <person name="Fang W."/>
        </authorList>
    </citation>
    <scope>NUCLEOTIDE SEQUENCE [LARGE SCALE GENOMIC DNA]</scope>
    <source>
        <strain evidence="2 3">M7</strain>
    </source>
</reference>
<dbReference type="RefSeq" id="WP_003729570.1">
    <property type="nucleotide sequence ID" value="NC_017537.1"/>
</dbReference>
<dbReference type="InterPro" id="IPR014710">
    <property type="entry name" value="RmlC-like_jellyroll"/>
</dbReference>
<dbReference type="HOGENOM" id="CLU_1198587_0_0_9"/>
<dbReference type="PATRIC" id="fig|1030009.3.peg.2252"/>
<dbReference type="InterPro" id="IPR036390">
    <property type="entry name" value="WH_DNA-bd_sf"/>
</dbReference>
<protein>
    <submittedName>
        <fullName evidence="2">Putative cyclic nucleotide-binding proteins (Crp-like)</fullName>
    </submittedName>
</protein>
<gene>
    <name evidence="2" type="ordered locus">LMM7_2266</name>
</gene>
<dbReference type="EMBL" id="CP002816">
    <property type="protein sequence ID" value="AEH93271.1"/>
    <property type="molecule type" value="Genomic_DNA"/>
</dbReference>
<evidence type="ECO:0000256" key="1">
    <source>
        <dbReference type="ARBA" id="ARBA00023159"/>
    </source>
</evidence>